<dbReference type="HOGENOM" id="CLU_1883424_0_0_10"/>
<protein>
    <submittedName>
        <fullName evidence="2">Uncharacterized protein</fullName>
    </submittedName>
</protein>
<reference evidence="2 3" key="1">
    <citation type="submission" date="2015-03" db="EMBL/GenBank/DDBJ databases">
        <title>Complete genome sequence of Muricauda lutaonensis CC-HSB-11T, isolated from a coastal hot spring.</title>
        <authorList>
            <person name="Kim K.M."/>
        </authorList>
    </citation>
    <scope>NUCLEOTIDE SEQUENCE [LARGE SCALE GENOMIC DNA]</scope>
    <source>
        <strain evidence="2 3">CC-HSB-11</strain>
    </source>
</reference>
<feature type="signal peptide" evidence="1">
    <location>
        <begin position="1"/>
        <end position="31"/>
    </location>
</feature>
<evidence type="ECO:0000313" key="3">
    <source>
        <dbReference type="Proteomes" id="UP000032726"/>
    </source>
</evidence>
<organism evidence="2 3">
    <name type="scientific">Flagellimonas lutaonensis</name>
    <dbReference type="NCBI Taxonomy" id="516051"/>
    <lineage>
        <taxon>Bacteria</taxon>
        <taxon>Pseudomonadati</taxon>
        <taxon>Bacteroidota</taxon>
        <taxon>Flavobacteriia</taxon>
        <taxon>Flavobacteriales</taxon>
        <taxon>Flavobacteriaceae</taxon>
        <taxon>Flagellimonas</taxon>
    </lineage>
</organism>
<evidence type="ECO:0000256" key="1">
    <source>
        <dbReference type="SAM" id="SignalP"/>
    </source>
</evidence>
<evidence type="ECO:0000313" key="2">
    <source>
        <dbReference type="EMBL" id="AKA36388.1"/>
    </source>
</evidence>
<dbReference type="STRING" id="516051.VC82_2842"/>
<feature type="chain" id="PRO_5002300511" evidence="1">
    <location>
        <begin position="32"/>
        <end position="135"/>
    </location>
</feature>
<accession>A0A0D5YX09</accession>
<dbReference type="AlphaFoldDB" id="A0A0D5YX09"/>
<dbReference type="EMBL" id="CP011071">
    <property type="protein sequence ID" value="AKA36388.1"/>
    <property type="molecule type" value="Genomic_DNA"/>
</dbReference>
<keyword evidence="1" id="KW-0732">Signal</keyword>
<sequence>MVRGMPLKMKRYRIFGAAALICFLCAGTGHAQKNKQQATTYSDKLPKRHVARFDQNLHVGTAAQDSLKQKVARYVDALRFTIDTLDITERRRQRLLAAIKKNPYSEKLEKVHLIIESHRAQARGSASISNDQKTP</sequence>
<proteinExistence type="predicted"/>
<dbReference type="Proteomes" id="UP000032726">
    <property type="component" value="Chromosome"/>
</dbReference>
<dbReference type="KEGG" id="mlt:VC82_2842"/>
<gene>
    <name evidence="2" type="ORF">VC82_2842</name>
</gene>
<name>A0A0D5YX09_9FLAO</name>
<keyword evidence="3" id="KW-1185">Reference proteome</keyword>